<keyword evidence="2" id="KW-0479">Metal-binding</keyword>
<dbReference type="CDD" id="cd00067">
    <property type="entry name" value="GAL4"/>
    <property type="match status" value="1"/>
</dbReference>
<dbReference type="SMART" id="SM00066">
    <property type="entry name" value="GAL4"/>
    <property type="match status" value="1"/>
</dbReference>
<dbReference type="InterPro" id="IPR001138">
    <property type="entry name" value="Zn2Cys6_DnaBD"/>
</dbReference>
<dbReference type="EMBL" id="JBBPBF010000045">
    <property type="protein sequence ID" value="KAK7606605.1"/>
    <property type="molecule type" value="Genomic_DNA"/>
</dbReference>
<dbReference type="SUPFAM" id="SSF57701">
    <property type="entry name" value="Zn2/Cys6 DNA-binding domain"/>
    <property type="match status" value="1"/>
</dbReference>
<feature type="region of interest" description="Disordered" evidence="5">
    <location>
        <begin position="175"/>
        <end position="215"/>
    </location>
</feature>
<evidence type="ECO:0000256" key="3">
    <source>
        <dbReference type="ARBA" id="ARBA00023125"/>
    </source>
</evidence>
<evidence type="ECO:0000313" key="8">
    <source>
        <dbReference type="Proteomes" id="UP001367316"/>
    </source>
</evidence>
<name>A0ABR1MUJ2_9PEZI</name>
<evidence type="ECO:0000313" key="7">
    <source>
        <dbReference type="EMBL" id="KAK7606605.1"/>
    </source>
</evidence>
<dbReference type="PROSITE" id="PS50048">
    <property type="entry name" value="ZN2_CY6_FUNGAL_2"/>
    <property type="match status" value="1"/>
</dbReference>
<dbReference type="InterPro" id="IPR050987">
    <property type="entry name" value="AtrR-like"/>
</dbReference>
<evidence type="ECO:0000256" key="5">
    <source>
        <dbReference type="SAM" id="MobiDB-lite"/>
    </source>
</evidence>
<proteinExistence type="predicted"/>
<organism evidence="7 8">
    <name type="scientific">Phyllosticta paracitricarpa</name>
    <dbReference type="NCBI Taxonomy" id="2016321"/>
    <lineage>
        <taxon>Eukaryota</taxon>
        <taxon>Fungi</taxon>
        <taxon>Dikarya</taxon>
        <taxon>Ascomycota</taxon>
        <taxon>Pezizomycotina</taxon>
        <taxon>Dothideomycetes</taxon>
        <taxon>Dothideomycetes incertae sedis</taxon>
        <taxon>Botryosphaeriales</taxon>
        <taxon>Phyllostictaceae</taxon>
        <taxon>Phyllosticta</taxon>
    </lineage>
</organism>
<evidence type="ECO:0000256" key="4">
    <source>
        <dbReference type="ARBA" id="ARBA00023242"/>
    </source>
</evidence>
<dbReference type="PROSITE" id="PS00463">
    <property type="entry name" value="ZN2_CY6_FUNGAL_1"/>
    <property type="match status" value="1"/>
</dbReference>
<evidence type="ECO:0000256" key="1">
    <source>
        <dbReference type="ARBA" id="ARBA00004123"/>
    </source>
</evidence>
<feature type="domain" description="Zn(2)-C6 fungal-type" evidence="6">
    <location>
        <begin position="42"/>
        <end position="76"/>
    </location>
</feature>
<evidence type="ECO:0000256" key="2">
    <source>
        <dbReference type="ARBA" id="ARBA00022723"/>
    </source>
</evidence>
<dbReference type="PANTHER" id="PTHR46910">
    <property type="entry name" value="TRANSCRIPTION FACTOR PDR1"/>
    <property type="match status" value="1"/>
</dbReference>
<evidence type="ECO:0000259" key="6">
    <source>
        <dbReference type="PROSITE" id="PS50048"/>
    </source>
</evidence>
<dbReference type="InterPro" id="IPR036864">
    <property type="entry name" value="Zn2-C6_fun-type_DNA-bd_sf"/>
</dbReference>
<accession>A0ABR1MUJ2</accession>
<dbReference type="Gene3D" id="4.10.240.10">
    <property type="entry name" value="Zn(2)-C6 fungal-type DNA-binding domain"/>
    <property type="match status" value="1"/>
</dbReference>
<dbReference type="PANTHER" id="PTHR46910:SF3">
    <property type="entry name" value="HALOTOLERANCE PROTEIN 9-RELATED"/>
    <property type="match status" value="1"/>
</dbReference>
<keyword evidence="4" id="KW-0539">Nucleus</keyword>
<keyword evidence="3" id="KW-0238">DNA-binding</keyword>
<sequence length="215" mass="23468">MDTMYLTQIGYYRSVGMGSPTPPPYIQEETAEVPRRQRVSLACSRCRKRKIRCSGDQNGAACTNCQEAGVEEHCHFLRVGTSALPNSGLYQHVAPRQPAAPLLPPRRCGCVVGSSPPTTTTAPTSFNEPPPPSYFRPSLPLPSTTSFLLPSAHMYSSTPPHGALNTASQSLERGVNEGQNHANNYYTRPPLRFNWAPPTPPNDSGVYVKQETESP</sequence>
<protein>
    <recommendedName>
        <fullName evidence="6">Zn(2)-C6 fungal-type domain-containing protein</fullName>
    </recommendedName>
</protein>
<gene>
    <name evidence="7" type="ORF">JOL62DRAFT_329741</name>
</gene>
<dbReference type="Pfam" id="PF00172">
    <property type="entry name" value="Zn_clus"/>
    <property type="match status" value="1"/>
</dbReference>
<feature type="compositionally biased region" description="Polar residues" evidence="5">
    <location>
        <begin position="175"/>
        <end position="186"/>
    </location>
</feature>
<reference evidence="7 8" key="1">
    <citation type="submission" date="2024-04" db="EMBL/GenBank/DDBJ databases">
        <title>Phyllosticta paracitricarpa is synonymous to the EU quarantine fungus P. citricarpa based on phylogenomic analyses.</title>
        <authorList>
            <consortium name="Lawrence Berkeley National Laboratory"/>
            <person name="Van ingen-buijs V.A."/>
            <person name="Van westerhoven A.C."/>
            <person name="Haridas S."/>
            <person name="Skiadas P."/>
            <person name="Martin F."/>
            <person name="Groenewald J.Z."/>
            <person name="Crous P.W."/>
            <person name="Seidl M.F."/>
        </authorList>
    </citation>
    <scope>NUCLEOTIDE SEQUENCE [LARGE SCALE GENOMIC DNA]</scope>
    <source>
        <strain evidence="7 8">CBS 141358</strain>
    </source>
</reference>
<dbReference type="Proteomes" id="UP001367316">
    <property type="component" value="Unassembled WGS sequence"/>
</dbReference>
<comment type="caution">
    <text evidence="7">The sequence shown here is derived from an EMBL/GenBank/DDBJ whole genome shotgun (WGS) entry which is preliminary data.</text>
</comment>
<keyword evidence="8" id="KW-1185">Reference proteome</keyword>
<comment type="subcellular location">
    <subcellularLocation>
        <location evidence="1">Nucleus</location>
    </subcellularLocation>
</comment>